<proteinExistence type="predicted"/>
<dbReference type="EMBL" id="AP024480">
    <property type="protein sequence ID" value="BCS81186.1"/>
    <property type="molecule type" value="Genomic_DNA"/>
</dbReference>
<keyword evidence="3" id="KW-1185">Reference proteome</keyword>
<feature type="transmembrane region" description="Helical" evidence="1">
    <location>
        <begin position="17"/>
        <end position="39"/>
    </location>
</feature>
<sequence length="46" mass="5292">MKEKLNMCGKISVKFNIFVYVSICLIIIGMIFFVINALIRNSSEHI</sequence>
<keyword evidence="1" id="KW-1133">Transmembrane helix</keyword>
<evidence type="ECO:0000313" key="2">
    <source>
        <dbReference type="EMBL" id="BCS81186.1"/>
    </source>
</evidence>
<keyword evidence="1" id="KW-0472">Membrane</keyword>
<evidence type="ECO:0000256" key="1">
    <source>
        <dbReference type="SAM" id="Phobius"/>
    </source>
</evidence>
<accession>A0ABM7NM40</accession>
<protein>
    <recommendedName>
        <fullName evidence="4">Methyl-accepting chemotaxis protein</fullName>
    </recommendedName>
</protein>
<organism evidence="2 3">
    <name type="scientific">Caldicellulosiruptor diazotrophicus</name>
    <dbReference type="NCBI Taxonomy" id="2806205"/>
    <lineage>
        <taxon>Bacteria</taxon>
        <taxon>Bacillati</taxon>
        <taxon>Bacillota</taxon>
        <taxon>Bacillota incertae sedis</taxon>
        <taxon>Caldicellulosiruptorales</taxon>
        <taxon>Caldicellulosiruptoraceae</taxon>
        <taxon>Caldicellulosiruptor</taxon>
    </lineage>
</organism>
<evidence type="ECO:0008006" key="4">
    <source>
        <dbReference type="Google" id="ProtNLM"/>
    </source>
</evidence>
<reference evidence="2 3" key="1">
    <citation type="submission" date="2021-02" db="EMBL/GenBank/DDBJ databases">
        <title>Nitrogen-fixing ability and nitrogen fixation related genes of thermophilic fermentative bacteria in the genus Caldicellulosiruptor.</title>
        <authorList>
            <person name="Chen Y."/>
            <person name="Nishihara A."/>
            <person name="Haruta S."/>
        </authorList>
    </citation>
    <scope>NUCLEOTIDE SEQUENCE [LARGE SCALE GENOMIC DNA]</scope>
    <source>
        <strain evidence="2 3">YA01</strain>
    </source>
</reference>
<keyword evidence="1" id="KW-0812">Transmembrane</keyword>
<evidence type="ECO:0000313" key="3">
    <source>
        <dbReference type="Proteomes" id="UP000663623"/>
    </source>
</evidence>
<dbReference type="Proteomes" id="UP000663623">
    <property type="component" value="Chromosome"/>
</dbReference>
<name>A0ABM7NM40_9FIRM</name>
<gene>
    <name evidence="2" type="ORF">CaldiYA01_11460</name>
</gene>